<evidence type="ECO:0000259" key="1">
    <source>
        <dbReference type="Pfam" id="PF08818"/>
    </source>
</evidence>
<dbReference type="RefSeq" id="WP_260190687.1">
    <property type="nucleotide sequence ID" value="NZ_JAFFZE010000009.1"/>
</dbReference>
<name>A0ABT2J631_9PSEU</name>
<dbReference type="SUPFAM" id="SSF159888">
    <property type="entry name" value="YdhG-like"/>
    <property type="match status" value="1"/>
</dbReference>
<evidence type="ECO:0000313" key="3">
    <source>
        <dbReference type="Proteomes" id="UP001156441"/>
    </source>
</evidence>
<keyword evidence="3" id="KW-1185">Reference proteome</keyword>
<organism evidence="2 3">
    <name type="scientific">Actinophytocola gossypii</name>
    <dbReference type="NCBI Taxonomy" id="2812003"/>
    <lineage>
        <taxon>Bacteria</taxon>
        <taxon>Bacillati</taxon>
        <taxon>Actinomycetota</taxon>
        <taxon>Actinomycetes</taxon>
        <taxon>Pseudonocardiales</taxon>
        <taxon>Pseudonocardiaceae</taxon>
    </lineage>
</organism>
<protein>
    <submittedName>
        <fullName evidence="2">DUF1801 domain-containing protein</fullName>
    </submittedName>
</protein>
<reference evidence="2 3" key="1">
    <citation type="submission" date="2021-02" db="EMBL/GenBank/DDBJ databases">
        <title>Actinophytocola xerophila sp. nov., isolated from soil of cotton cropping field.</title>
        <authorList>
            <person name="Huang R."/>
            <person name="Chen X."/>
            <person name="Ge X."/>
            <person name="Liu W."/>
        </authorList>
    </citation>
    <scope>NUCLEOTIDE SEQUENCE [LARGE SCALE GENOMIC DNA]</scope>
    <source>
        <strain evidence="2 3">S1-96</strain>
    </source>
</reference>
<sequence>MKPDQAEADALADLVRTTGEDLDEAIKWRRLTFTAGGDWHHWVCAVAVTTRGVNLMFHKGALLDDPARLLRGEGRYLRQIPSAAALEHPNEVHALVRAAVARQTDMLD</sequence>
<comment type="caution">
    <text evidence="2">The sequence shown here is derived from an EMBL/GenBank/DDBJ whole genome shotgun (WGS) entry which is preliminary data.</text>
</comment>
<dbReference type="Proteomes" id="UP001156441">
    <property type="component" value="Unassembled WGS sequence"/>
</dbReference>
<evidence type="ECO:0000313" key="2">
    <source>
        <dbReference type="EMBL" id="MCT2583317.1"/>
    </source>
</evidence>
<feature type="domain" description="YdhG-like" evidence="1">
    <location>
        <begin position="5"/>
        <end position="100"/>
    </location>
</feature>
<proteinExistence type="predicted"/>
<dbReference type="Pfam" id="PF08818">
    <property type="entry name" value="DUF1801"/>
    <property type="match status" value="1"/>
</dbReference>
<dbReference type="EMBL" id="JAFFZE010000009">
    <property type="protein sequence ID" value="MCT2583317.1"/>
    <property type="molecule type" value="Genomic_DNA"/>
</dbReference>
<accession>A0ABT2J631</accession>
<dbReference type="InterPro" id="IPR014922">
    <property type="entry name" value="YdhG-like"/>
</dbReference>
<gene>
    <name evidence="2" type="ORF">JT362_09335</name>
</gene>